<dbReference type="Gene3D" id="3.40.50.720">
    <property type="entry name" value="NAD(P)-binding Rossmann-like Domain"/>
    <property type="match status" value="1"/>
</dbReference>
<evidence type="ECO:0000313" key="5">
    <source>
        <dbReference type="Proteomes" id="UP000190423"/>
    </source>
</evidence>
<dbReference type="SUPFAM" id="SSF51735">
    <property type="entry name" value="NAD(P)-binding Rossmann-fold domains"/>
    <property type="match status" value="1"/>
</dbReference>
<dbReference type="PRINTS" id="PR00081">
    <property type="entry name" value="GDHRDH"/>
</dbReference>
<evidence type="ECO:0000256" key="1">
    <source>
        <dbReference type="ARBA" id="ARBA00006484"/>
    </source>
</evidence>
<name>A0A1T4LNK7_TREPO</name>
<evidence type="ECO:0008006" key="6">
    <source>
        <dbReference type="Google" id="ProtNLM"/>
    </source>
</evidence>
<gene>
    <name evidence="4" type="ORF">SAMN02745149_01646</name>
</gene>
<reference evidence="4 5" key="1">
    <citation type="submission" date="2017-02" db="EMBL/GenBank/DDBJ databases">
        <authorList>
            <person name="Peterson S.W."/>
        </authorList>
    </citation>
    <scope>NUCLEOTIDE SEQUENCE [LARGE SCALE GENOMIC DNA]</scope>
    <source>
        <strain evidence="4 5">ATCC BAA-908</strain>
    </source>
</reference>
<dbReference type="Proteomes" id="UP000190423">
    <property type="component" value="Unassembled WGS sequence"/>
</dbReference>
<dbReference type="Pfam" id="PF00106">
    <property type="entry name" value="adh_short"/>
    <property type="match status" value="1"/>
</dbReference>
<keyword evidence="2" id="KW-0560">Oxidoreductase</keyword>
<dbReference type="InterPro" id="IPR002347">
    <property type="entry name" value="SDR_fam"/>
</dbReference>
<protein>
    <recommendedName>
        <fullName evidence="6">Short-chain dehydrogenase</fullName>
    </recommendedName>
</protein>
<comment type="similarity">
    <text evidence="1 3">Belongs to the short-chain dehydrogenases/reductases (SDR) family.</text>
</comment>
<dbReference type="PRINTS" id="PR00080">
    <property type="entry name" value="SDRFAMILY"/>
</dbReference>
<dbReference type="InterPro" id="IPR036291">
    <property type="entry name" value="NAD(P)-bd_dom_sf"/>
</dbReference>
<dbReference type="PANTHER" id="PTHR42901">
    <property type="entry name" value="ALCOHOL DEHYDROGENASE"/>
    <property type="match status" value="1"/>
</dbReference>
<evidence type="ECO:0000256" key="2">
    <source>
        <dbReference type="ARBA" id="ARBA00023002"/>
    </source>
</evidence>
<dbReference type="AlphaFoldDB" id="A0A1T4LNK7"/>
<organism evidence="4 5">
    <name type="scientific">Treponema porcinum</name>
    <dbReference type="NCBI Taxonomy" id="261392"/>
    <lineage>
        <taxon>Bacteria</taxon>
        <taxon>Pseudomonadati</taxon>
        <taxon>Spirochaetota</taxon>
        <taxon>Spirochaetia</taxon>
        <taxon>Spirochaetales</taxon>
        <taxon>Treponemataceae</taxon>
        <taxon>Treponema</taxon>
    </lineage>
</organism>
<dbReference type="GO" id="GO:0016491">
    <property type="term" value="F:oxidoreductase activity"/>
    <property type="evidence" value="ECO:0007669"/>
    <property type="project" value="UniProtKB-KW"/>
</dbReference>
<evidence type="ECO:0000256" key="3">
    <source>
        <dbReference type="RuleBase" id="RU000363"/>
    </source>
</evidence>
<proteinExistence type="inferred from homology"/>
<dbReference type="InterPro" id="IPR020904">
    <property type="entry name" value="Sc_DH/Rdtase_CS"/>
</dbReference>
<accession>A0A1T4LNK7</accession>
<dbReference type="PANTHER" id="PTHR42901:SF1">
    <property type="entry name" value="ALCOHOL DEHYDROGENASE"/>
    <property type="match status" value="1"/>
</dbReference>
<evidence type="ECO:0000313" key="4">
    <source>
        <dbReference type="EMBL" id="SJZ56044.1"/>
    </source>
</evidence>
<dbReference type="EMBL" id="FUWG01000012">
    <property type="protein sequence ID" value="SJZ56044.1"/>
    <property type="molecule type" value="Genomic_DNA"/>
</dbReference>
<dbReference type="PROSITE" id="PS00061">
    <property type="entry name" value="ADH_SHORT"/>
    <property type="match status" value="1"/>
</dbReference>
<sequence>MIYDILHDMKKIAVITGASSGMGKDFALQFSDFFEADELWLIARRKENLIKVANEIEKKKADFPEKNIPHARAIEADISGRAGLARFNAFLNSEKLLEEKNGGITVSVLINNAGFGTYGTFEETDISKELDMIDLNCISLTGICGSCIPLMKKNSVIINTASLASFLPLGNFAVYAATKSYVLSFTMALAAELSDKGIKVCALCPGPVSTEFAKVASNGARTEVRHGLPSEKVVRHCLKKASRNKHVAIYAFKWKFKAAASRFIGRYLGALFTYKYCKRPNGSNGLS</sequence>
<dbReference type="PIRSF" id="PIRSF000126">
    <property type="entry name" value="11-beta-HSD1"/>
    <property type="match status" value="1"/>
</dbReference>
<dbReference type="STRING" id="261392.SAMN02745149_01646"/>
<keyword evidence="5" id="KW-1185">Reference proteome</keyword>